<evidence type="ECO:0000256" key="3">
    <source>
        <dbReference type="ARBA" id="ARBA00023082"/>
    </source>
</evidence>
<feature type="domain" description="RNA polymerase sigma factor 70 region 4 type 2" evidence="6">
    <location>
        <begin position="117"/>
        <end position="169"/>
    </location>
</feature>
<dbReference type="PANTHER" id="PTHR43133:SF60">
    <property type="entry name" value="RNA POLYMERASE SIGMA FACTOR SIGV"/>
    <property type="match status" value="1"/>
</dbReference>
<evidence type="ECO:0000256" key="2">
    <source>
        <dbReference type="ARBA" id="ARBA00023015"/>
    </source>
</evidence>
<keyword evidence="4" id="KW-0804">Transcription</keyword>
<dbReference type="InterPro" id="IPR036388">
    <property type="entry name" value="WH-like_DNA-bd_sf"/>
</dbReference>
<dbReference type="GO" id="GO:0016987">
    <property type="term" value="F:sigma factor activity"/>
    <property type="evidence" value="ECO:0007669"/>
    <property type="project" value="UniProtKB-KW"/>
</dbReference>
<reference evidence="7" key="1">
    <citation type="submission" date="2023-03" db="EMBL/GenBank/DDBJ databases">
        <title>Bacterial isolates from washroom surfaces on a university campus.</title>
        <authorList>
            <person name="Holman D.B."/>
            <person name="Gzyl K.E."/>
            <person name="Taheri A.E."/>
        </authorList>
    </citation>
    <scope>NUCLEOTIDE SEQUENCE</scope>
    <source>
        <strain evidence="7">RD03</strain>
    </source>
</reference>
<sequence>MDRIIDREQQKNIDIENFVITHGKALLNYIYSLMKHWEMAEDIYQETLIAAYIGYDSFEHRSSFKNWLFKIALNKCKDEWKRQKVKYRYLEEKMDVIEQNEVQDETEKMVLEKVLHENLIKKINELPSRYQQSLLLYYFYDCSMKDISQRTSMPLSTVKTHLKRGKERLRRKVVGIY</sequence>
<keyword evidence="3" id="KW-0731">Sigma factor</keyword>
<dbReference type="InterPro" id="IPR007627">
    <property type="entry name" value="RNA_pol_sigma70_r2"/>
</dbReference>
<dbReference type="EMBL" id="JAROYP010000003">
    <property type="protein sequence ID" value="MDH5160800.1"/>
    <property type="molecule type" value="Genomic_DNA"/>
</dbReference>
<dbReference type="InterPro" id="IPR039425">
    <property type="entry name" value="RNA_pol_sigma-70-like"/>
</dbReference>
<dbReference type="Gene3D" id="1.10.10.10">
    <property type="entry name" value="Winged helix-like DNA-binding domain superfamily/Winged helix DNA-binding domain"/>
    <property type="match status" value="1"/>
</dbReference>
<evidence type="ECO:0000313" key="7">
    <source>
        <dbReference type="EMBL" id="MDH5160800.1"/>
    </source>
</evidence>
<dbReference type="CDD" id="cd06171">
    <property type="entry name" value="Sigma70_r4"/>
    <property type="match status" value="1"/>
</dbReference>
<comment type="caution">
    <text evidence="7">The sequence shown here is derived from an EMBL/GenBank/DDBJ whole genome shotgun (WGS) entry which is preliminary data.</text>
</comment>
<gene>
    <name evidence="7" type="ORF">P5X88_07610</name>
</gene>
<dbReference type="SUPFAM" id="SSF88659">
    <property type="entry name" value="Sigma3 and sigma4 domains of RNA polymerase sigma factors"/>
    <property type="match status" value="1"/>
</dbReference>
<dbReference type="RefSeq" id="WP_251339011.1">
    <property type="nucleotide sequence ID" value="NZ_JAMATW010000004.1"/>
</dbReference>
<proteinExistence type="inferred from homology"/>
<protein>
    <submittedName>
        <fullName evidence="7">RNA polymerase sigma factor</fullName>
    </submittedName>
</protein>
<feature type="domain" description="RNA polymerase sigma-70 region 2" evidence="5">
    <location>
        <begin position="21"/>
        <end position="84"/>
    </location>
</feature>
<dbReference type="InterPro" id="IPR014284">
    <property type="entry name" value="RNA_pol_sigma-70_dom"/>
</dbReference>
<dbReference type="NCBIfam" id="TIGR02937">
    <property type="entry name" value="sigma70-ECF"/>
    <property type="match status" value="1"/>
</dbReference>
<dbReference type="AlphaFoldDB" id="A0AAW6STU5"/>
<dbReference type="SUPFAM" id="SSF88946">
    <property type="entry name" value="Sigma2 domain of RNA polymerase sigma factors"/>
    <property type="match status" value="1"/>
</dbReference>
<evidence type="ECO:0000313" key="8">
    <source>
        <dbReference type="Proteomes" id="UP001159179"/>
    </source>
</evidence>
<dbReference type="InterPro" id="IPR013249">
    <property type="entry name" value="RNA_pol_sigma70_r4_t2"/>
</dbReference>
<dbReference type="GO" id="GO:0006352">
    <property type="term" value="P:DNA-templated transcription initiation"/>
    <property type="evidence" value="ECO:0007669"/>
    <property type="project" value="InterPro"/>
</dbReference>
<comment type="similarity">
    <text evidence="1">Belongs to the sigma-70 factor family. ECF subfamily.</text>
</comment>
<dbReference type="Pfam" id="PF08281">
    <property type="entry name" value="Sigma70_r4_2"/>
    <property type="match status" value="1"/>
</dbReference>
<name>A0AAW6STU5_9BACI</name>
<keyword evidence="2" id="KW-0805">Transcription regulation</keyword>
<organism evidence="7 8">
    <name type="scientific">Heyndrickxia oleronia</name>
    <dbReference type="NCBI Taxonomy" id="38875"/>
    <lineage>
        <taxon>Bacteria</taxon>
        <taxon>Bacillati</taxon>
        <taxon>Bacillota</taxon>
        <taxon>Bacilli</taxon>
        <taxon>Bacillales</taxon>
        <taxon>Bacillaceae</taxon>
        <taxon>Heyndrickxia</taxon>
    </lineage>
</organism>
<dbReference type="Gene3D" id="1.10.1740.10">
    <property type="match status" value="1"/>
</dbReference>
<dbReference type="GO" id="GO:0003677">
    <property type="term" value="F:DNA binding"/>
    <property type="evidence" value="ECO:0007669"/>
    <property type="project" value="InterPro"/>
</dbReference>
<evidence type="ECO:0000259" key="5">
    <source>
        <dbReference type="Pfam" id="PF04542"/>
    </source>
</evidence>
<evidence type="ECO:0000256" key="1">
    <source>
        <dbReference type="ARBA" id="ARBA00010641"/>
    </source>
</evidence>
<evidence type="ECO:0000256" key="4">
    <source>
        <dbReference type="ARBA" id="ARBA00023163"/>
    </source>
</evidence>
<dbReference type="PANTHER" id="PTHR43133">
    <property type="entry name" value="RNA POLYMERASE ECF-TYPE SIGMA FACTO"/>
    <property type="match status" value="1"/>
</dbReference>
<dbReference type="Proteomes" id="UP001159179">
    <property type="component" value="Unassembled WGS sequence"/>
</dbReference>
<dbReference type="InterPro" id="IPR013325">
    <property type="entry name" value="RNA_pol_sigma_r2"/>
</dbReference>
<dbReference type="Pfam" id="PF04542">
    <property type="entry name" value="Sigma70_r2"/>
    <property type="match status" value="1"/>
</dbReference>
<dbReference type="InterPro" id="IPR013324">
    <property type="entry name" value="RNA_pol_sigma_r3/r4-like"/>
</dbReference>
<accession>A0AAW6STU5</accession>
<evidence type="ECO:0000259" key="6">
    <source>
        <dbReference type="Pfam" id="PF08281"/>
    </source>
</evidence>